<dbReference type="AlphaFoldDB" id="A0A9D9I0L3"/>
<name>A0A9D9I0L3_9FIRM</name>
<dbReference type="PANTHER" id="PTHR43267:SF1">
    <property type="entry name" value="TRNA THREONYLCARBAMOYLADENOSINE DEHYDRATASE"/>
    <property type="match status" value="1"/>
</dbReference>
<proteinExistence type="predicted"/>
<gene>
    <name evidence="2" type="ORF">IAC13_06750</name>
</gene>
<reference evidence="2" key="1">
    <citation type="submission" date="2020-10" db="EMBL/GenBank/DDBJ databases">
        <authorList>
            <person name="Gilroy R."/>
        </authorList>
    </citation>
    <scope>NUCLEOTIDE SEQUENCE</scope>
    <source>
        <strain evidence="2">E3-2379</strain>
    </source>
</reference>
<reference evidence="2" key="2">
    <citation type="journal article" date="2021" name="PeerJ">
        <title>Extensive microbial diversity within the chicken gut microbiome revealed by metagenomics and culture.</title>
        <authorList>
            <person name="Gilroy R."/>
            <person name="Ravi A."/>
            <person name="Getino M."/>
            <person name="Pursley I."/>
            <person name="Horton D.L."/>
            <person name="Alikhan N.F."/>
            <person name="Baker D."/>
            <person name="Gharbi K."/>
            <person name="Hall N."/>
            <person name="Watson M."/>
            <person name="Adriaenssens E.M."/>
            <person name="Foster-Nyarko E."/>
            <person name="Jarju S."/>
            <person name="Secka A."/>
            <person name="Antonio M."/>
            <person name="Oren A."/>
            <person name="Chaudhuri R.R."/>
            <person name="La Ragione R."/>
            <person name="Hildebrand F."/>
            <person name="Pallen M.J."/>
        </authorList>
    </citation>
    <scope>NUCLEOTIDE SEQUENCE</scope>
    <source>
        <strain evidence="2">E3-2379</strain>
    </source>
</reference>
<comment type="caution">
    <text evidence="2">The sequence shown here is derived from an EMBL/GenBank/DDBJ whole genome shotgun (WGS) entry which is preliminary data.</text>
</comment>
<dbReference type="SUPFAM" id="SSF69572">
    <property type="entry name" value="Activating enzymes of the ubiquitin-like proteins"/>
    <property type="match status" value="1"/>
</dbReference>
<dbReference type="InterPro" id="IPR000594">
    <property type="entry name" value="ThiF_NAD_FAD-bd"/>
</dbReference>
<dbReference type="GO" id="GO:0061504">
    <property type="term" value="P:cyclic threonylcarbamoyladenosine biosynthetic process"/>
    <property type="evidence" value="ECO:0007669"/>
    <property type="project" value="TreeGrafter"/>
</dbReference>
<evidence type="ECO:0000313" key="2">
    <source>
        <dbReference type="EMBL" id="MBO8463612.1"/>
    </source>
</evidence>
<dbReference type="GO" id="GO:0061503">
    <property type="term" value="F:tRNA threonylcarbamoyladenosine dehydratase"/>
    <property type="evidence" value="ECO:0007669"/>
    <property type="project" value="TreeGrafter"/>
</dbReference>
<dbReference type="GO" id="GO:0008641">
    <property type="term" value="F:ubiquitin-like modifier activating enzyme activity"/>
    <property type="evidence" value="ECO:0007669"/>
    <property type="project" value="InterPro"/>
</dbReference>
<organism evidence="2 3">
    <name type="scientific">Candidatus Scybalomonas excrementavium</name>
    <dbReference type="NCBI Taxonomy" id="2840943"/>
    <lineage>
        <taxon>Bacteria</taxon>
        <taxon>Bacillati</taxon>
        <taxon>Bacillota</taxon>
        <taxon>Clostridia</taxon>
        <taxon>Lachnospirales</taxon>
        <taxon>Lachnospiraceae</taxon>
        <taxon>Lachnospiraceae incertae sedis</taxon>
        <taxon>Candidatus Scybalomonas</taxon>
    </lineage>
</organism>
<dbReference type="InterPro" id="IPR035985">
    <property type="entry name" value="Ubiquitin-activating_enz"/>
</dbReference>
<sequence>MREEFQRTEILFGSDKMATLANSRVAVFGVGGVGSSVIEALARSGIGTLDIIDFDTVSISNLNRQIVALYNTIGRPKVEVMKERILNINKEAVVNIHCCYYGKENEDQFHFEDYDYVVDAIDVVTSKLLIAQKCQEAKTPLISSMGTGNKVHPELLEISDIYKTSVCPLAKVMRRECKARGIKKLKVLYSKEVAKKPMLTEQMMEEAKAAGRRSIPGSTAFVPSTAGLIIASAVVRDLTGIQ</sequence>
<evidence type="ECO:0000259" key="1">
    <source>
        <dbReference type="Pfam" id="PF00899"/>
    </source>
</evidence>
<protein>
    <submittedName>
        <fullName evidence="2">tRNA threonylcarbamoyladenosine dehydratase</fullName>
    </submittedName>
</protein>
<dbReference type="CDD" id="cd00755">
    <property type="entry name" value="YgdL_like"/>
    <property type="match status" value="1"/>
</dbReference>
<dbReference type="Proteomes" id="UP000823618">
    <property type="component" value="Unassembled WGS sequence"/>
</dbReference>
<accession>A0A9D9I0L3</accession>
<dbReference type="EMBL" id="JADIML010000184">
    <property type="protein sequence ID" value="MBO8463612.1"/>
    <property type="molecule type" value="Genomic_DNA"/>
</dbReference>
<evidence type="ECO:0000313" key="3">
    <source>
        <dbReference type="Proteomes" id="UP000823618"/>
    </source>
</evidence>
<dbReference type="Pfam" id="PF00899">
    <property type="entry name" value="ThiF"/>
    <property type="match status" value="1"/>
</dbReference>
<dbReference type="PANTHER" id="PTHR43267">
    <property type="entry name" value="TRNA THREONYLCARBAMOYLADENOSINE DEHYDRATASE"/>
    <property type="match status" value="1"/>
</dbReference>
<dbReference type="Gene3D" id="3.40.50.720">
    <property type="entry name" value="NAD(P)-binding Rossmann-like Domain"/>
    <property type="match status" value="1"/>
</dbReference>
<feature type="domain" description="THIF-type NAD/FAD binding fold" evidence="1">
    <location>
        <begin position="11"/>
        <end position="240"/>
    </location>
</feature>
<dbReference type="InterPro" id="IPR045886">
    <property type="entry name" value="ThiF/MoeB/HesA"/>
</dbReference>